<comment type="caution">
    <text evidence="1">The sequence shown here is derived from an EMBL/GenBank/DDBJ whole genome shotgun (WGS) entry which is preliminary data.</text>
</comment>
<keyword evidence="2" id="KW-1185">Reference proteome</keyword>
<dbReference type="EMBL" id="CADCST010000098">
    <property type="protein sequence ID" value="CAA9200175.1"/>
    <property type="molecule type" value="Genomic_DNA"/>
</dbReference>
<name>A0ABM8KKX3_9FLAO</name>
<sequence length="165" mass="19608">MTNWNEIKWIFETDGSLRDIYVKNVKIEDWKILINYLNKNHIVKYGTTGENKEINKIDLEYLIHYLNDETGELEAKIASIIIDDIMINLHFFSIDEIELDIDPKEIYSFVNYRKILDFMVQLSELLDKPVILTGENQSEFPLINVDFSKKIIKTLTKKEAEQFWK</sequence>
<accession>A0ABM8KKX3</accession>
<reference evidence="1 2" key="1">
    <citation type="submission" date="2020-02" db="EMBL/GenBank/DDBJ databases">
        <authorList>
            <person name="Criscuolo A."/>
        </authorList>
    </citation>
    <scope>NUCLEOTIDE SEQUENCE [LARGE SCALE GENOMIC DNA]</scope>
    <source>
        <strain evidence="1">CECT7796</strain>
    </source>
</reference>
<evidence type="ECO:0000313" key="2">
    <source>
        <dbReference type="Proteomes" id="UP000474567"/>
    </source>
</evidence>
<proteinExistence type="predicted"/>
<gene>
    <name evidence="1" type="ORF">FLACOL7796_03076</name>
</gene>
<protein>
    <submittedName>
        <fullName evidence="1">Uncharacterized protein</fullName>
    </submittedName>
</protein>
<evidence type="ECO:0000313" key="1">
    <source>
        <dbReference type="EMBL" id="CAA9200175.1"/>
    </source>
</evidence>
<organism evidence="1 2">
    <name type="scientific">Flavobacterium collinsii</name>
    <dbReference type="NCBI Taxonomy" id="1114861"/>
    <lineage>
        <taxon>Bacteria</taxon>
        <taxon>Pseudomonadati</taxon>
        <taxon>Bacteroidota</taxon>
        <taxon>Flavobacteriia</taxon>
        <taxon>Flavobacteriales</taxon>
        <taxon>Flavobacteriaceae</taxon>
        <taxon>Flavobacterium</taxon>
    </lineage>
</organism>
<dbReference type="Proteomes" id="UP000474567">
    <property type="component" value="Unassembled WGS sequence"/>
</dbReference>
<dbReference type="RefSeq" id="WP_173966992.1">
    <property type="nucleotide sequence ID" value="NZ_CADCST010000098.1"/>
</dbReference>